<reference evidence="2" key="1">
    <citation type="journal article" date="2019" name="Int. J. Syst. Evol. Microbiol.">
        <title>The Global Catalogue of Microorganisms (GCM) 10K type strain sequencing project: providing services to taxonomists for standard genome sequencing and annotation.</title>
        <authorList>
            <consortium name="The Broad Institute Genomics Platform"/>
            <consortium name="The Broad Institute Genome Sequencing Center for Infectious Disease"/>
            <person name="Wu L."/>
            <person name="Ma J."/>
        </authorList>
    </citation>
    <scope>NUCLEOTIDE SEQUENCE [LARGE SCALE GENOMIC DNA]</scope>
    <source>
        <strain evidence="2">CGMCC 1.10188</strain>
    </source>
</reference>
<accession>A0ABQ1IB45</accession>
<dbReference type="EMBL" id="BMDZ01000004">
    <property type="protein sequence ID" value="GGB28235.1"/>
    <property type="molecule type" value="Genomic_DNA"/>
</dbReference>
<comment type="caution">
    <text evidence="1">The sequence shown here is derived from an EMBL/GenBank/DDBJ whole genome shotgun (WGS) entry which is preliminary data.</text>
</comment>
<sequence length="414" mass="48077">MAFNPLKEKGIPLEKQCRDWAELNVEPYKKDAVHPYSRCRGIVMNGIEVEAVMFSHQMARNTLDPEIKKQLSLMRRIEAQQQKVMNWLIPGDETTLEVTLGYEQVAVDLTAWVAQHEPDPYLRQVYEFGLLEDFDHLYRYANLYGMLEGRKAHEITDTLTEIMPGRPTIYEHRDPRDEPRRPMTALAADPQSVLNALTIMSAEQQTMNFYMNIGNRYMEPLARATYLEIAQIEEQHVTHYESILDPTVSWFENLVLHQYHECWMYYSFMQDEIDPRVKAIYELHLAMEIEHLRVACELMRKVEKRDPEALLPQDIGQTVAFKENKAFIRDVLARQVDLTSKDSAFVPIGDLPDDDRYFKWNGTVNAKGVPTEDVIDRARRDGGEYRLETEGPHPVEALRADAGAARTAYARRVR</sequence>
<proteinExistence type="predicted"/>
<keyword evidence="2" id="KW-1185">Reference proteome</keyword>
<dbReference type="Proteomes" id="UP000603352">
    <property type="component" value="Unassembled WGS sequence"/>
</dbReference>
<evidence type="ECO:0008006" key="3">
    <source>
        <dbReference type="Google" id="ProtNLM"/>
    </source>
</evidence>
<dbReference type="InterPro" id="IPR009078">
    <property type="entry name" value="Ferritin-like_SF"/>
</dbReference>
<name>A0ABQ1IB45_9PROT</name>
<protein>
    <recommendedName>
        <fullName evidence="3">Ferritin-like domain-containing protein</fullName>
    </recommendedName>
</protein>
<dbReference type="RefSeq" id="WP_188574904.1">
    <property type="nucleotide sequence ID" value="NZ_BMDZ01000004.1"/>
</dbReference>
<gene>
    <name evidence="1" type="ORF">GCM10011505_06880</name>
</gene>
<evidence type="ECO:0000313" key="1">
    <source>
        <dbReference type="EMBL" id="GGB28235.1"/>
    </source>
</evidence>
<evidence type="ECO:0000313" key="2">
    <source>
        <dbReference type="Proteomes" id="UP000603352"/>
    </source>
</evidence>
<organism evidence="1 2">
    <name type="scientific">Tistrella bauzanensis</name>
    <dbReference type="NCBI Taxonomy" id="657419"/>
    <lineage>
        <taxon>Bacteria</taxon>
        <taxon>Pseudomonadati</taxon>
        <taxon>Pseudomonadota</taxon>
        <taxon>Alphaproteobacteria</taxon>
        <taxon>Geminicoccales</taxon>
        <taxon>Geminicoccaceae</taxon>
        <taxon>Tistrella</taxon>
    </lineage>
</organism>
<dbReference type="SUPFAM" id="SSF47240">
    <property type="entry name" value="Ferritin-like"/>
    <property type="match status" value="1"/>
</dbReference>